<sequence length="551" mass="61328">MAQPVSCGDEHAPPSSFVTRTPPVIYDDSIIIAATHPNLQGNPVIDGSFLSDFYAFNYLLKGLGSEQIWLTAADPRELLIKREHYLHGSPFQDRKIVLDRDLLERGELTPVTVVQSSEMIDRFLQEVRTGSKKAKSQAAPLLLLVFCHGADDEFFLDNGNNKKGLTLTTLKEAIEPGCRVTLVSTACYSGGWVVRRPSDPSFQPMDMTLLSSGLRKSNPWQQNLSVGRYCGSVFTHSIIDTLTSTASPLLKHVDDGAATNNDTANKEPSDLQPKNPNQQQTLTYNAFCQSILDTCRDKVHRLWREQEFTFSAQGDEWEHSWTGRSGIPLKHFEQRWSALAVCPYTGSLKRKLDMDPNPSNPSFQYNESTRTGGKELIDELGEAIDQNRVVDMARLFLQTCPGEENRGWYHLTNAVLENAARGLPDDEELSMAHSGSAMAGYDGGGFVKAEETMERLDGRQMLFDNTSGDANHWASPVHVYLNINDVPISTPDPKDADTFCCISSDSLDVTFAMHGTPLIRPRFWSNCLLLILALMMPMLARFASLQKTSSR</sequence>
<name>A0A2T4AE32_TRIHA</name>
<dbReference type="AlphaFoldDB" id="A0A2T4AE32"/>
<evidence type="ECO:0000313" key="3">
    <source>
        <dbReference type="EMBL" id="PTB55329.1"/>
    </source>
</evidence>
<evidence type="ECO:0000256" key="1">
    <source>
        <dbReference type="SAM" id="MobiDB-lite"/>
    </source>
</evidence>
<dbReference type="RefSeq" id="XP_024775006.1">
    <property type="nucleotide sequence ID" value="XM_024915139.1"/>
</dbReference>
<protein>
    <recommendedName>
        <fullName evidence="5">Peptidase C13 family protein</fullName>
    </recommendedName>
</protein>
<gene>
    <name evidence="3" type="ORF">M431DRAFT_4354</name>
</gene>
<accession>A0A2T4AE32</accession>
<reference evidence="3 4" key="1">
    <citation type="submission" date="2016-07" db="EMBL/GenBank/DDBJ databases">
        <title>Multiple horizontal gene transfer events from other fungi enriched the ability of initially mycotrophic Trichoderma (Ascomycota) to feed on dead plant biomass.</title>
        <authorList>
            <consortium name="DOE Joint Genome Institute"/>
            <person name="Aerts A."/>
            <person name="Atanasova L."/>
            <person name="Chenthamara K."/>
            <person name="Zhang J."/>
            <person name="Grujic M."/>
            <person name="Henrissat B."/>
            <person name="Kuo A."/>
            <person name="Salamov A."/>
            <person name="Lipzen A."/>
            <person name="Labutti K."/>
            <person name="Barry K."/>
            <person name="Miao Y."/>
            <person name="Rahimi M.J."/>
            <person name="Shen Q."/>
            <person name="Grigoriev I.V."/>
            <person name="Kubicek C.P."/>
            <person name="Druzhinina I.S."/>
        </authorList>
    </citation>
    <scope>NUCLEOTIDE SEQUENCE [LARGE SCALE GENOMIC DNA]</scope>
    <source>
        <strain evidence="3 4">CBS 226.95</strain>
    </source>
</reference>
<keyword evidence="4" id="KW-1185">Reference proteome</keyword>
<evidence type="ECO:0008006" key="5">
    <source>
        <dbReference type="Google" id="ProtNLM"/>
    </source>
</evidence>
<proteinExistence type="predicted"/>
<dbReference type="GeneID" id="36623705"/>
<dbReference type="Proteomes" id="UP000241690">
    <property type="component" value="Unassembled WGS sequence"/>
</dbReference>
<organism evidence="3 4">
    <name type="scientific">Trichoderma harzianum CBS 226.95</name>
    <dbReference type="NCBI Taxonomy" id="983964"/>
    <lineage>
        <taxon>Eukaryota</taxon>
        <taxon>Fungi</taxon>
        <taxon>Dikarya</taxon>
        <taxon>Ascomycota</taxon>
        <taxon>Pezizomycotina</taxon>
        <taxon>Sordariomycetes</taxon>
        <taxon>Hypocreomycetidae</taxon>
        <taxon>Hypocreales</taxon>
        <taxon>Hypocreaceae</taxon>
        <taxon>Trichoderma</taxon>
    </lineage>
</organism>
<keyword evidence="2" id="KW-0812">Transmembrane</keyword>
<dbReference type="EMBL" id="KZ679679">
    <property type="protein sequence ID" value="PTB55329.1"/>
    <property type="molecule type" value="Genomic_DNA"/>
</dbReference>
<dbReference type="STRING" id="983964.A0A2T4AE32"/>
<feature type="transmembrane region" description="Helical" evidence="2">
    <location>
        <begin position="523"/>
        <end position="543"/>
    </location>
</feature>
<evidence type="ECO:0000256" key="2">
    <source>
        <dbReference type="SAM" id="Phobius"/>
    </source>
</evidence>
<feature type="region of interest" description="Disordered" evidence="1">
    <location>
        <begin position="253"/>
        <end position="278"/>
    </location>
</feature>
<keyword evidence="2" id="KW-1133">Transmembrane helix</keyword>
<evidence type="ECO:0000313" key="4">
    <source>
        <dbReference type="Proteomes" id="UP000241690"/>
    </source>
</evidence>
<keyword evidence="2" id="KW-0472">Membrane</keyword>